<accession>A0ABZ0IZW0</accession>
<dbReference type="Pfam" id="PF07676">
    <property type="entry name" value="PD40"/>
    <property type="match status" value="3"/>
</dbReference>
<feature type="chain" id="PRO_5047352823" description="Biopolymer transporter TolR" evidence="2">
    <location>
        <begin position="20"/>
        <end position="507"/>
    </location>
</feature>
<dbReference type="InterPro" id="IPR011659">
    <property type="entry name" value="WD40"/>
</dbReference>
<feature type="signal peptide" evidence="2">
    <location>
        <begin position="1"/>
        <end position="19"/>
    </location>
</feature>
<dbReference type="InterPro" id="IPR011042">
    <property type="entry name" value="6-blade_b-propeller_TolB-like"/>
</dbReference>
<proteinExistence type="inferred from homology"/>
<dbReference type="EMBL" id="CP136051">
    <property type="protein sequence ID" value="WOK09475.1"/>
    <property type="molecule type" value="Genomic_DNA"/>
</dbReference>
<dbReference type="Gene3D" id="2.120.10.30">
    <property type="entry name" value="TolB, C-terminal domain"/>
    <property type="match status" value="1"/>
</dbReference>
<dbReference type="PANTHER" id="PTHR36842">
    <property type="entry name" value="PROTEIN TOLB HOMOLOG"/>
    <property type="match status" value="1"/>
</dbReference>
<evidence type="ECO:0000313" key="3">
    <source>
        <dbReference type="EMBL" id="WOK09475.1"/>
    </source>
</evidence>
<evidence type="ECO:0000256" key="1">
    <source>
        <dbReference type="ARBA" id="ARBA00009820"/>
    </source>
</evidence>
<comment type="similarity">
    <text evidence="1">Belongs to the TolB family.</text>
</comment>
<keyword evidence="4" id="KW-1185">Reference proteome</keyword>
<protein>
    <recommendedName>
        <fullName evidence="5">Biopolymer transporter TolR</fullName>
    </recommendedName>
</protein>
<dbReference type="SUPFAM" id="SSF82171">
    <property type="entry name" value="DPP6 N-terminal domain-like"/>
    <property type="match status" value="1"/>
</dbReference>
<name>A0ABZ0IZW0_9BACT</name>
<reference evidence="3 4" key="1">
    <citation type="journal article" date="2023" name="Microbiol. Resour. Announc.">
        <title>Complete Genome Sequence of Imperialibacter roseus strain P4T.</title>
        <authorList>
            <person name="Tizabi D.R."/>
            <person name="Bachvaroff T."/>
            <person name="Hill R.T."/>
        </authorList>
    </citation>
    <scope>NUCLEOTIDE SEQUENCE [LARGE SCALE GENOMIC DNA]</scope>
    <source>
        <strain evidence="3 4">P4T</strain>
    </source>
</reference>
<dbReference type="Proteomes" id="UP001302349">
    <property type="component" value="Chromosome"/>
</dbReference>
<gene>
    <name evidence="3" type="ORF">RT717_12575</name>
</gene>
<evidence type="ECO:0000256" key="2">
    <source>
        <dbReference type="SAM" id="SignalP"/>
    </source>
</evidence>
<dbReference type="RefSeq" id="WP_317492093.1">
    <property type="nucleotide sequence ID" value="NZ_CP136051.1"/>
</dbReference>
<organism evidence="3 4">
    <name type="scientific">Imperialibacter roseus</name>
    <dbReference type="NCBI Taxonomy" id="1324217"/>
    <lineage>
        <taxon>Bacteria</taxon>
        <taxon>Pseudomonadati</taxon>
        <taxon>Bacteroidota</taxon>
        <taxon>Cytophagia</taxon>
        <taxon>Cytophagales</taxon>
        <taxon>Flammeovirgaceae</taxon>
        <taxon>Imperialibacter</taxon>
    </lineage>
</organism>
<dbReference type="PANTHER" id="PTHR36842:SF1">
    <property type="entry name" value="PROTEIN TOLB"/>
    <property type="match status" value="1"/>
</dbReference>
<keyword evidence="2" id="KW-0732">Signal</keyword>
<sequence>MRIKLLALSFLLTIGITNAQNPVGIFSDHGDVGNPKNKGGATYSEQTQTYSIKGAGYNIWFERDEFHFAHQKLKGDFILTANFGFNGAGVDPHRKIGWMVRESLDEKAAHVSATLHGDGLTVLQWRELRGAFMRDPEDEIFSPKSNYTIIQLERSGKELIMRAAHFGEPLQMIGSHVMPYMPDEVFAGIFVGSHNPEVIEEGIAWNVRIDKPVADNYNPGRDGWLGCRMETMTIADGKRTVVYEKDGRFEAPNWMPNGKELLFNMDGSIYTMAIAGGEPKKLNTGDLKRNNNDHGISFDGKLLAVSSHRDGLPGGGSTVYVLPLEGGTPELITEGTPSYFHGWAPNNKELVYVAQRNGGNIYNVYKANIKTKVETQLTKFTSGHVDGCEYSPDGKYVYYNGSQSGTMQLWRMKPDGTGNEQLTFDENNDWFPHVSPDGKWILYISFPPTIPVDSHPSYKRVTLKIMPAAGGESKVLAYLYGGQGTINTPSWSPDSKSVAFVSNSGKK</sequence>
<evidence type="ECO:0000313" key="4">
    <source>
        <dbReference type="Proteomes" id="UP001302349"/>
    </source>
</evidence>
<evidence type="ECO:0008006" key="5">
    <source>
        <dbReference type="Google" id="ProtNLM"/>
    </source>
</evidence>